<feature type="transmembrane region" description="Helical" evidence="12">
    <location>
        <begin position="262"/>
        <end position="280"/>
    </location>
</feature>
<dbReference type="InterPro" id="IPR037185">
    <property type="entry name" value="EmrE-like"/>
</dbReference>
<dbReference type="EMBL" id="JBHLSV010000041">
    <property type="protein sequence ID" value="MFC0676118.1"/>
    <property type="molecule type" value="Genomic_DNA"/>
</dbReference>
<dbReference type="RefSeq" id="WP_376983164.1">
    <property type="nucleotide sequence ID" value="NZ_JBHLSV010000041.1"/>
</dbReference>
<evidence type="ECO:0000256" key="9">
    <source>
        <dbReference type="ARBA" id="ARBA00022989"/>
    </source>
</evidence>
<keyword evidence="6" id="KW-0441">Lipid A biosynthesis</keyword>
<evidence type="ECO:0000313" key="15">
    <source>
        <dbReference type="Proteomes" id="UP001589793"/>
    </source>
</evidence>
<keyword evidence="5" id="KW-0997">Cell inner membrane</keyword>
<keyword evidence="11 12" id="KW-0472">Membrane</keyword>
<keyword evidence="8" id="KW-0448">Lipopolysaccharide biosynthesis</keyword>
<feature type="transmembrane region" description="Helical" evidence="12">
    <location>
        <begin position="171"/>
        <end position="194"/>
    </location>
</feature>
<evidence type="ECO:0000256" key="3">
    <source>
        <dbReference type="ARBA" id="ARBA00022475"/>
    </source>
</evidence>
<dbReference type="Pfam" id="PF00892">
    <property type="entry name" value="EamA"/>
    <property type="match status" value="1"/>
</dbReference>
<gene>
    <name evidence="14" type="ORF">ACFFF6_19380</name>
</gene>
<evidence type="ECO:0000256" key="6">
    <source>
        <dbReference type="ARBA" id="ARBA00022556"/>
    </source>
</evidence>
<dbReference type="Gene3D" id="1.10.3730.20">
    <property type="match status" value="2"/>
</dbReference>
<dbReference type="InterPro" id="IPR000390">
    <property type="entry name" value="Small_drug/metabolite_transptr"/>
</dbReference>
<dbReference type="Proteomes" id="UP001589793">
    <property type="component" value="Unassembled WGS sequence"/>
</dbReference>
<keyword evidence="3" id="KW-1003">Cell membrane</keyword>
<feature type="domain" description="EamA" evidence="13">
    <location>
        <begin position="141"/>
        <end position="277"/>
    </location>
</feature>
<organism evidence="14 15">
    <name type="scientific">Brachybacterium hainanense</name>
    <dbReference type="NCBI Taxonomy" id="1541174"/>
    <lineage>
        <taxon>Bacteria</taxon>
        <taxon>Bacillati</taxon>
        <taxon>Actinomycetota</taxon>
        <taxon>Actinomycetes</taxon>
        <taxon>Micrococcales</taxon>
        <taxon>Dermabacteraceae</taxon>
        <taxon>Brachybacterium</taxon>
    </lineage>
</organism>
<evidence type="ECO:0000256" key="5">
    <source>
        <dbReference type="ARBA" id="ARBA00022519"/>
    </source>
</evidence>
<evidence type="ECO:0000256" key="7">
    <source>
        <dbReference type="ARBA" id="ARBA00022692"/>
    </source>
</evidence>
<protein>
    <submittedName>
        <fullName evidence="14">EamA family transporter</fullName>
    </submittedName>
</protein>
<evidence type="ECO:0000256" key="2">
    <source>
        <dbReference type="ARBA" id="ARBA00007362"/>
    </source>
</evidence>
<evidence type="ECO:0000256" key="1">
    <source>
        <dbReference type="ARBA" id="ARBA00004651"/>
    </source>
</evidence>
<keyword evidence="4" id="KW-0444">Lipid biosynthesis</keyword>
<reference evidence="14 15" key="1">
    <citation type="submission" date="2024-09" db="EMBL/GenBank/DDBJ databases">
        <authorList>
            <person name="Sun Q."/>
            <person name="Mori K."/>
        </authorList>
    </citation>
    <scope>NUCLEOTIDE SEQUENCE [LARGE SCALE GENOMIC DNA]</scope>
    <source>
        <strain evidence="14 15">CICC 10874</strain>
    </source>
</reference>
<dbReference type="PANTHER" id="PTHR30561:SF9">
    <property type="entry name" value="4-AMINO-4-DEOXY-L-ARABINOSE-PHOSPHOUNDECAPRENOL FLIPPASE SUBUNIT ARNF-RELATED"/>
    <property type="match status" value="1"/>
</dbReference>
<evidence type="ECO:0000256" key="12">
    <source>
        <dbReference type="SAM" id="Phobius"/>
    </source>
</evidence>
<name>A0ABV6RJK3_9MICO</name>
<comment type="similarity">
    <text evidence="2">Belongs to the EamA transporter family.</text>
</comment>
<feature type="transmembrane region" description="Helical" evidence="12">
    <location>
        <begin position="141"/>
        <end position="159"/>
    </location>
</feature>
<evidence type="ECO:0000259" key="13">
    <source>
        <dbReference type="Pfam" id="PF00892"/>
    </source>
</evidence>
<comment type="subcellular location">
    <subcellularLocation>
        <location evidence="1">Cell membrane</location>
        <topology evidence="1">Multi-pass membrane protein</topology>
    </subcellularLocation>
</comment>
<keyword evidence="15" id="KW-1185">Reference proteome</keyword>
<dbReference type="PANTHER" id="PTHR30561">
    <property type="entry name" value="SMR FAMILY PROTON-DEPENDENT DRUG EFFLUX TRANSPORTER SUGE"/>
    <property type="match status" value="1"/>
</dbReference>
<comment type="caution">
    <text evidence="14">The sequence shown here is derived from an EMBL/GenBank/DDBJ whole genome shotgun (WGS) entry which is preliminary data.</text>
</comment>
<feature type="transmembrane region" description="Helical" evidence="12">
    <location>
        <begin position="33"/>
        <end position="54"/>
    </location>
</feature>
<evidence type="ECO:0000256" key="10">
    <source>
        <dbReference type="ARBA" id="ARBA00023098"/>
    </source>
</evidence>
<evidence type="ECO:0000256" key="8">
    <source>
        <dbReference type="ARBA" id="ARBA00022985"/>
    </source>
</evidence>
<keyword evidence="7 12" id="KW-0812">Transmembrane</keyword>
<keyword evidence="10" id="KW-0443">Lipid metabolism</keyword>
<evidence type="ECO:0000256" key="11">
    <source>
        <dbReference type="ARBA" id="ARBA00023136"/>
    </source>
</evidence>
<proteinExistence type="inferred from homology"/>
<keyword evidence="9 12" id="KW-1133">Transmembrane helix</keyword>
<dbReference type="InterPro" id="IPR000620">
    <property type="entry name" value="EamA_dom"/>
</dbReference>
<sequence length="281" mass="28725">MSTAVLLAVLGSALMHGTWNAIAKLIPHRLVSSALIGIAYLVIGGIACLVLPLPEAASVPALLVSVALQTGYLVLLTAAYAKSDFGTIYPLMRGFAIVLVTAVSVGVLGEVLAPAQLLGVLVIVGALAVLALRRSETQSRAGLLLGLAVGATVASYSLVDGIGVRAAGSTLSYAAWLFFLQGLTVPVTCFLLSRERRGFGQALRQYARPGLLGGTLSLLAYGVVVWAQAQAPLALVSALRETGVIAAVFVGWLVFGEKLTARGIGASALVVGGIVLLRLGG</sequence>
<evidence type="ECO:0000313" key="14">
    <source>
        <dbReference type="EMBL" id="MFC0676118.1"/>
    </source>
</evidence>
<feature type="transmembrane region" description="Helical" evidence="12">
    <location>
        <begin position="61"/>
        <end position="81"/>
    </location>
</feature>
<evidence type="ECO:0000256" key="4">
    <source>
        <dbReference type="ARBA" id="ARBA00022516"/>
    </source>
</evidence>
<accession>A0ABV6RJK3</accession>
<dbReference type="SUPFAM" id="SSF103481">
    <property type="entry name" value="Multidrug resistance efflux transporter EmrE"/>
    <property type="match status" value="2"/>
</dbReference>
<feature type="transmembrane region" description="Helical" evidence="12">
    <location>
        <begin position="233"/>
        <end position="255"/>
    </location>
</feature>
<feature type="transmembrane region" description="Helical" evidence="12">
    <location>
        <begin position="96"/>
        <end position="129"/>
    </location>
</feature>
<feature type="transmembrane region" description="Helical" evidence="12">
    <location>
        <begin position="206"/>
        <end position="227"/>
    </location>
</feature>